<dbReference type="AlphaFoldDB" id="A0A1K1LFR9"/>
<dbReference type="SUPFAM" id="SSF103007">
    <property type="entry name" value="Hypothetical protein TT1725"/>
    <property type="match status" value="1"/>
</dbReference>
<dbReference type="Gene3D" id="3.30.70.1120">
    <property type="entry name" value="TT1725-like"/>
    <property type="match status" value="1"/>
</dbReference>
<evidence type="ECO:0000313" key="2">
    <source>
        <dbReference type="Proteomes" id="UP000186323"/>
    </source>
</evidence>
<dbReference type="InterPro" id="IPR007546">
    <property type="entry name" value="DUF503"/>
</dbReference>
<name>A0A1K1LFR9_9BACT</name>
<evidence type="ECO:0000313" key="1">
    <source>
        <dbReference type="EMBL" id="SFV73549.1"/>
    </source>
</evidence>
<accession>A0A1K1LFR9</accession>
<sequence>MPMFVAVLTVEFALDGNDNLKAKRRVANSLKQKVRNRFNVAIAEAGTENSLTRLRLAVTSLSNSESHLRSRMDKCALMMEAVCTEEMTDSEVEIYAVDD</sequence>
<dbReference type="KEGG" id="dpg:DESPIGER_1713"/>
<protein>
    <submittedName>
        <fullName evidence="1">YlxP-like protein</fullName>
    </submittedName>
</protein>
<dbReference type="Pfam" id="PF04456">
    <property type="entry name" value="DUF503"/>
    <property type="match status" value="1"/>
</dbReference>
<gene>
    <name evidence="1" type="ORF">DESPIGER_1713</name>
</gene>
<dbReference type="PANTHER" id="PTHR36441:SF1">
    <property type="entry name" value="DUF503 DOMAIN-CONTAINING PROTEIN"/>
    <property type="match status" value="1"/>
</dbReference>
<reference evidence="2" key="1">
    <citation type="submission" date="2016-10" db="EMBL/GenBank/DDBJ databases">
        <authorList>
            <person name="Wegmann U."/>
        </authorList>
    </citation>
    <scope>NUCLEOTIDE SEQUENCE [LARGE SCALE GENOMIC DNA]</scope>
</reference>
<dbReference type="EMBL" id="LT630450">
    <property type="protein sequence ID" value="SFV73549.1"/>
    <property type="molecule type" value="Genomic_DNA"/>
</dbReference>
<dbReference type="Proteomes" id="UP000186323">
    <property type="component" value="Chromosome I"/>
</dbReference>
<keyword evidence="2" id="KW-1185">Reference proteome</keyword>
<organism evidence="1 2">
    <name type="scientific">Desulfovibrio piger</name>
    <dbReference type="NCBI Taxonomy" id="901"/>
    <lineage>
        <taxon>Bacteria</taxon>
        <taxon>Pseudomonadati</taxon>
        <taxon>Thermodesulfobacteriota</taxon>
        <taxon>Desulfovibrionia</taxon>
        <taxon>Desulfovibrionales</taxon>
        <taxon>Desulfovibrionaceae</taxon>
        <taxon>Desulfovibrio</taxon>
    </lineage>
</organism>
<dbReference type="PANTHER" id="PTHR36441">
    <property type="entry name" value="HYPOTHETICAL CYTOSOLIC PROTEIN"/>
    <property type="match status" value="1"/>
</dbReference>
<proteinExistence type="predicted"/>
<dbReference type="InterPro" id="IPR036746">
    <property type="entry name" value="TT1725-like_sf"/>
</dbReference>
<dbReference type="OrthoDB" id="9809023at2"/>